<evidence type="ECO:0000256" key="1">
    <source>
        <dbReference type="SAM" id="SignalP"/>
    </source>
</evidence>
<proteinExistence type="predicted"/>
<dbReference type="EMBL" id="AANZ01000037">
    <property type="protein sequence ID" value="EAQ77281.1"/>
    <property type="molecule type" value="Genomic_DNA"/>
</dbReference>
<dbReference type="SUPFAM" id="SSF53474">
    <property type="entry name" value="alpha/beta-Hydrolases"/>
    <property type="match status" value="1"/>
</dbReference>
<dbReference type="Pfam" id="PF01738">
    <property type="entry name" value="DLH"/>
    <property type="match status" value="1"/>
</dbReference>
<comment type="caution">
    <text evidence="3">The sequence shown here is derived from an EMBL/GenBank/DDBJ whole genome shotgun (WGS) entry which is preliminary data.</text>
</comment>
<dbReference type="Gene3D" id="3.40.50.1820">
    <property type="entry name" value="alpha/beta hydrolase"/>
    <property type="match status" value="1"/>
</dbReference>
<gene>
    <name evidence="3" type="ORF">DSM3645_29386</name>
</gene>
<name>A4A1S2_9BACT</name>
<dbReference type="RefSeq" id="WP_002653778.1">
    <property type="nucleotide sequence ID" value="NZ_CH672376.1"/>
</dbReference>
<dbReference type="PANTHER" id="PTHR22946">
    <property type="entry name" value="DIENELACTONE HYDROLASE DOMAIN-CONTAINING PROTEIN-RELATED"/>
    <property type="match status" value="1"/>
</dbReference>
<organism evidence="3 4">
    <name type="scientific">Blastopirellula marina DSM 3645</name>
    <dbReference type="NCBI Taxonomy" id="314230"/>
    <lineage>
        <taxon>Bacteria</taxon>
        <taxon>Pseudomonadati</taxon>
        <taxon>Planctomycetota</taxon>
        <taxon>Planctomycetia</taxon>
        <taxon>Pirellulales</taxon>
        <taxon>Pirellulaceae</taxon>
        <taxon>Blastopirellula</taxon>
    </lineage>
</organism>
<feature type="chain" id="PRO_5002665146" evidence="1">
    <location>
        <begin position="32"/>
        <end position="372"/>
    </location>
</feature>
<keyword evidence="1" id="KW-0732">Signal</keyword>
<reference evidence="3 4" key="1">
    <citation type="submission" date="2006-02" db="EMBL/GenBank/DDBJ databases">
        <authorList>
            <person name="Amann R."/>
            <person name="Ferriera S."/>
            <person name="Johnson J."/>
            <person name="Kravitz S."/>
            <person name="Halpern A."/>
            <person name="Remington K."/>
            <person name="Beeson K."/>
            <person name="Tran B."/>
            <person name="Rogers Y.-H."/>
            <person name="Friedman R."/>
            <person name="Venter J.C."/>
        </authorList>
    </citation>
    <scope>NUCLEOTIDE SEQUENCE [LARGE SCALE GENOMIC DNA]</scope>
    <source>
        <strain evidence="3 4">DSM 3645</strain>
    </source>
</reference>
<sequence length="372" mass="41098">MNHLTLQSLTRRNSHRGAVALIFAAAQLAVAADPSWLAQVVTPPPMVKTSSSETLQTADGMPIVTLRQWQDKRAIVDADWRDFLGVYSAAPQLPLQVETLRSDRLEHCTRTLIRYQAEPDRSVRAYLLTPHQPSEKKLPAIVAFHGTNAKTFQKLVGLDGEPERHMGLRLAEQGFVVLCPENFLWEQKSYLASTAAVLAPHPHSKAMAVMLADGLRAVDVLLAQANVDPQRIGAYGHSLGAKESLYLTAFDDRICAAVASEGGIGMHSTNWEAPWYLGKVVKSPDFTRDHADLIALIAPRPFLVLGGETGRGCSDGERSWPPLLVGQRVTKLYDAPVRIGLWNHHEGHQLSWESGERVIQWLSAYVADHHQN</sequence>
<dbReference type="eggNOG" id="COG0412">
    <property type="taxonomic scope" value="Bacteria"/>
</dbReference>
<evidence type="ECO:0000313" key="4">
    <source>
        <dbReference type="Proteomes" id="UP000004358"/>
    </source>
</evidence>
<dbReference type="InterPro" id="IPR002925">
    <property type="entry name" value="Dienelactn_hydro"/>
</dbReference>
<dbReference type="AlphaFoldDB" id="A4A1S2"/>
<accession>A4A1S2</accession>
<dbReference type="GO" id="GO:0016787">
    <property type="term" value="F:hydrolase activity"/>
    <property type="evidence" value="ECO:0007669"/>
    <property type="project" value="InterPro"/>
</dbReference>
<dbReference type="InterPro" id="IPR029058">
    <property type="entry name" value="AB_hydrolase_fold"/>
</dbReference>
<dbReference type="InterPro" id="IPR050261">
    <property type="entry name" value="FrsA_esterase"/>
</dbReference>
<dbReference type="HOGENOM" id="CLU_056134_0_0_0"/>
<feature type="domain" description="Dienelactone hydrolase" evidence="2">
    <location>
        <begin position="124"/>
        <end position="260"/>
    </location>
</feature>
<evidence type="ECO:0000259" key="2">
    <source>
        <dbReference type="Pfam" id="PF01738"/>
    </source>
</evidence>
<dbReference type="PANTHER" id="PTHR22946:SF8">
    <property type="entry name" value="ACETYL XYLAN ESTERASE DOMAIN-CONTAINING PROTEIN"/>
    <property type="match status" value="1"/>
</dbReference>
<dbReference type="STRING" id="314230.DSM3645_29386"/>
<evidence type="ECO:0000313" key="3">
    <source>
        <dbReference type="EMBL" id="EAQ77281.1"/>
    </source>
</evidence>
<protein>
    <submittedName>
        <fullName evidence="3">Probable sialidase</fullName>
    </submittedName>
</protein>
<feature type="signal peptide" evidence="1">
    <location>
        <begin position="1"/>
        <end position="31"/>
    </location>
</feature>
<dbReference type="Proteomes" id="UP000004358">
    <property type="component" value="Unassembled WGS sequence"/>
</dbReference>